<evidence type="ECO:0000313" key="2">
    <source>
        <dbReference type="Proteomes" id="UP000244956"/>
    </source>
</evidence>
<accession>A0A2U2B569</accession>
<dbReference type="EMBL" id="QEWP01000018">
    <property type="protein sequence ID" value="PWD98206.1"/>
    <property type="molecule type" value="Genomic_DNA"/>
</dbReference>
<dbReference type="AlphaFoldDB" id="A0A2U2B569"/>
<dbReference type="OrthoDB" id="1117425at2"/>
<dbReference type="Gene3D" id="2.120.10.30">
    <property type="entry name" value="TolB, C-terminal domain"/>
    <property type="match status" value="1"/>
</dbReference>
<dbReference type="InterPro" id="IPR011042">
    <property type="entry name" value="6-blade_b-propeller_TolB-like"/>
</dbReference>
<evidence type="ECO:0008006" key="3">
    <source>
        <dbReference type="Google" id="ProtNLM"/>
    </source>
</evidence>
<dbReference type="InterPro" id="IPR011659">
    <property type="entry name" value="WD40"/>
</dbReference>
<proteinExistence type="predicted"/>
<dbReference type="Proteomes" id="UP000244956">
    <property type="component" value="Unassembled WGS sequence"/>
</dbReference>
<sequence length="320" mass="36159">MRSLFALFLSVLFAGCHLEKINPDPIDLNQVPEKVELFAEGTISTHLYERDIAISPDGNEIIFTLNDYQQIHRCLVSIRKTKDGWGEKEVLSFSGRYHDIEPFFSVDGGKLYFASNRPIFGDSTRSDYNIWVSEKEGEGWADPEALPTNINTLSDEFYPSLSKNNNLYFTATLENGIGTEDIFLSRYSNGDYLDPEPLDTAINSATYEYNAYVSPDENVLVFGSYGREDDMGGGDLYISRKDEQGNWLPARNMGPAINTGSLDFCPFIDYPRGNFYFTSNRHQSGPKHLQNVGDLEVFAEGVLNGMGNIYRTGWEQVKFE</sequence>
<keyword evidence="2" id="KW-1185">Reference proteome</keyword>
<reference evidence="1 2" key="1">
    <citation type="submission" date="2018-05" db="EMBL/GenBank/DDBJ databases">
        <title>Marinilabilia rubrum sp. nov., isolated from saltern sediment.</title>
        <authorList>
            <person name="Zhang R."/>
        </authorList>
    </citation>
    <scope>NUCLEOTIDE SEQUENCE [LARGE SCALE GENOMIC DNA]</scope>
    <source>
        <strain evidence="1 2">WTE16</strain>
    </source>
</reference>
<dbReference type="SUPFAM" id="SSF82171">
    <property type="entry name" value="DPP6 N-terminal domain-like"/>
    <property type="match status" value="1"/>
</dbReference>
<protein>
    <recommendedName>
        <fullName evidence="3">Exo-alpha-sialidase</fullName>
    </recommendedName>
</protein>
<evidence type="ECO:0000313" key="1">
    <source>
        <dbReference type="EMBL" id="PWD98206.1"/>
    </source>
</evidence>
<gene>
    <name evidence="1" type="ORF">DDZ16_17095</name>
</gene>
<comment type="caution">
    <text evidence="1">The sequence shown here is derived from an EMBL/GenBank/DDBJ whole genome shotgun (WGS) entry which is preliminary data.</text>
</comment>
<dbReference type="Pfam" id="PF07676">
    <property type="entry name" value="PD40"/>
    <property type="match status" value="1"/>
</dbReference>
<organism evidence="1 2">
    <name type="scientific">Marinilabilia rubra</name>
    <dbReference type="NCBI Taxonomy" id="2162893"/>
    <lineage>
        <taxon>Bacteria</taxon>
        <taxon>Pseudomonadati</taxon>
        <taxon>Bacteroidota</taxon>
        <taxon>Bacteroidia</taxon>
        <taxon>Marinilabiliales</taxon>
        <taxon>Marinilabiliaceae</taxon>
        <taxon>Marinilabilia</taxon>
    </lineage>
</organism>
<name>A0A2U2B569_9BACT</name>
<dbReference type="PROSITE" id="PS51257">
    <property type="entry name" value="PROKAR_LIPOPROTEIN"/>
    <property type="match status" value="1"/>
</dbReference>
<dbReference type="RefSeq" id="WP_109265700.1">
    <property type="nucleotide sequence ID" value="NZ_QEWP01000018.1"/>
</dbReference>